<organism evidence="2 3">
    <name type="scientific">Litomosoides sigmodontis</name>
    <name type="common">Filarial nematode worm</name>
    <dbReference type="NCBI Taxonomy" id="42156"/>
    <lineage>
        <taxon>Eukaryota</taxon>
        <taxon>Metazoa</taxon>
        <taxon>Ecdysozoa</taxon>
        <taxon>Nematoda</taxon>
        <taxon>Chromadorea</taxon>
        <taxon>Rhabditida</taxon>
        <taxon>Spirurina</taxon>
        <taxon>Spiruromorpha</taxon>
        <taxon>Filarioidea</taxon>
        <taxon>Onchocercidae</taxon>
        <taxon>Litomosoides</taxon>
    </lineage>
</organism>
<reference evidence="2 3" key="1">
    <citation type="submission" date="2018-08" db="EMBL/GenBank/DDBJ databases">
        <authorList>
            <person name="Laetsch R D."/>
            <person name="Stevens L."/>
            <person name="Kumar S."/>
            <person name="Blaxter L. M."/>
        </authorList>
    </citation>
    <scope>NUCLEOTIDE SEQUENCE [LARGE SCALE GENOMIC DNA]</scope>
</reference>
<keyword evidence="1" id="KW-0812">Transmembrane</keyword>
<gene>
    <name evidence="2" type="ORF">NLS_LOCUS2253</name>
</gene>
<keyword evidence="3" id="KW-1185">Reference proteome</keyword>
<evidence type="ECO:0000313" key="3">
    <source>
        <dbReference type="Proteomes" id="UP000277928"/>
    </source>
</evidence>
<feature type="transmembrane region" description="Helical" evidence="1">
    <location>
        <begin position="99"/>
        <end position="120"/>
    </location>
</feature>
<evidence type="ECO:0000313" key="2">
    <source>
        <dbReference type="EMBL" id="VDK73836.1"/>
    </source>
</evidence>
<dbReference type="AlphaFoldDB" id="A0A3P6SGF1"/>
<accession>A0A3P6SGF1</accession>
<dbReference type="OrthoDB" id="10545869at2759"/>
<proteinExistence type="predicted"/>
<dbReference type="Proteomes" id="UP000277928">
    <property type="component" value="Unassembled WGS sequence"/>
</dbReference>
<dbReference type="EMBL" id="UYRX01000100">
    <property type="protein sequence ID" value="VDK73836.1"/>
    <property type="molecule type" value="Genomic_DNA"/>
</dbReference>
<keyword evidence="1" id="KW-0472">Membrane</keyword>
<protein>
    <submittedName>
        <fullName evidence="2">Uncharacterized protein</fullName>
    </submittedName>
</protein>
<keyword evidence="1" id="KW-1133">Transmembrane helix</keyword>
<evidence type="ECO:0000256" key="1">
    <source>
        <dbReference type="SAM" id="Phobius"/>
    </source>
</evidence>
<name>A0A3P6SGF1_LITSI</name>
<sequence length="184" mass="20418">MFSTSRRIGWSVDGAFEYHHLLHNFLLPRAALTVSLLVHGLSFQDLLIPDKGVHVHHDGNEHHLGGPLTATFHSAESALILSAILVASSATNESYNKSLFAATTALPILLLIALICHLVYCYRNRIDIFEVAGSALIYLTMMAFSGFCTFVVIRWRIFVNLRRKVRKQSVGVSKEAGALSKQEK</sequence>
<feature type="transmembrane region" description="Helical" evidence="1">
    <location>
        <begin position="135"/>
        <end position="157"/>
    </location>
</feature>